<keyword evidence="7" id="KW-1185">Reference proteome</keyword>
<evidence type="ECO:0000256" key="3">
    <source>
        <dbReference type="PROSITE-ProRule" id="PRU10141"/>
    </source>
</evidence>
<dbReference type="InterPro" id="IPR017441">
    <property type="entry name" value="Protein_kinase_ATP_BS"/>
</dbReference>
<evidence type="ECO:0000256" key="1">
    <source>
        <dbReference type="ARBA" id="ARBA00022741"/>
    </source>
</evidence>
<dbReference type="STRING" id="669874.A0A1E4TTR6"/>
<reference evidence="7" key="1">
    <citation type="submission" date="2016-05" db="EMBL/GenBank/DDBJ databases">
        <title>Comparative genomics of biotechnologically important yeasts.</title>
        <authorList>
            <consortium name="DOE Joint Genome Institute"/>
            <person name="Riley R."/>
            <person name="Haridas S."/>
            <person name="Wolfe K.H."/>
            <person name="Lopes M.R."/>
            <person name="Hittinger C.T."/>
            <person name="Goker M."/>
            <person name="Salamov A."/>
            <person name="Wisecaver J."/>
            <person name="Long T.M."/>
            <person name="Aerts A.L."/>
            <person name="Barry K."/>
            <person name="Choi C."/>
            <person name="Clum A."/>
            <person name="Coughlan A.Y."/>
            <person name="Deshpande S."/>
            <person name="Douglass A.P."/>
            <person name="Hanson S.J."/>
            <person name="Klenk H.-P."/>
            <person name="Labutti K."/>
            <person name="Lapidus A."/>
            <person name="Lindquist E."/>
            <person name="Lipzen A."/>
            <person name="Meier-Kolthoff J.P."/>
            <person name="Ohm R.A."/>
            <person name="Otillar R.P."/>
            <person name="Pangilinan J."/>
            <person name="Peng Y."/>
            <person name="Rokas A."/>
            <person name="Rosa C.A."/>
            <person name="Scheuner C."/>
            <person name="Sibirny A.A."/>
            <person name="Slot J.C."/>
            <person name="Stielow J.B."/>
            <person name="Sun H."/>
            <person name="Kurtzman C.P."/>
            <person name="Blackwell M."/>
            <person name="Grigoriev I.V."/>
            <person name="Jeffries T.W."/>
        </authorList>
    </citation>
    <scope>NUCLEOTIDE SEQUENCE [LARGE SCALE GENOMIC DNA]</scope>
    <source>
        <strain evidence="7">NRRL Y-2460</strain>
    </source>
</reference>
<dbReference type="PROSITE" id="PS00107">
    <property type="entry name" value="PROTEIN_KINASE_ATP"/>
    <property type="match status" value="1"/>
</dbReference>
<gene>
    <name evidence="6" type="ORF">PACTADRAFT_49870</name>
</gene>
<proteinExistence type="predicted"/>
<evidence type="ECO:0000256" key="2">
    <source>
        <dbReference type="ARBA" id="ARBA00022840"/>
    </source>
</evidence>
<name>A0A1E4TTR6_PACTA</name>
<keyword evidence="1 3" id="KW-0547">Nucleotide-binding</keyword>
<dbReference type="Proteomes" id="UP000094236">
    <property type="component" value="Unassembled WGS sequence"/>
</dbReference>
<dbReference type="SMART" id="SM00220">
    <property type="entry name" value="S_TKc"/>
    <property type="match status" value="1"/>
</dbReference>
<dbReference type="GO" id="GO:0004672">
    <property type="term" value="F:protein kinase activity"/>
    <property type="evidence" value="ECO:0007669"/>
    <property type="project" value="InterPro"/>
</dbReference>
<dbReference type="PANTHER" id="PTHR24347">
    <property type="entry name" value="SERINE/THREONINE-PROTEIN KINASE"/>
    <property type="match status" value="1"/>
</dbReference>
<dbReference type="CDD" id="cd05117">
    <property type="entry name" value="STKc_CAMK"/>
    <property type="match status" value="1"/>
</dbReference>
<evidence type="ECO:0000313" key="7">
    <source>
        <dbReference type="Proteomes" id="UP000094236"/>
    </source>
</evidence>
<dbReference type="GO" id="GO:0005524">
    <property type="term" value="F:ATP binding"/>
    <property type="evidence" value="ECO:0007669"/>
    <property type="project" value="UniProtKB-UniRule"/>
</dbReference>
<dbReference type="AlphaFoldDB" id="A0A1E4TTR6"/>
<feature type="domain" description="Protein kinase" evidence="5">
    <location>
        <begin position="39"/>
        <end position="321"/>
    </location>
</feature>
<dbReference type="GO" id="GO:0030447">
    <property type="term" value="P:filamentous growth"/>
    <property type="evidence" value="ECO:0007669"/>
    <property type="project" value="UniProtKB-ARBA"/>
</dbReference>
<dbReference type="Gene3D" id="3.30.200.20">
    <property type="entry name" value="Phosphorylase Kinase, domain 1"/>
    <property type="match status" value="1"/>
</dbReference>
<accession>A0A1E4TTR6</accession>
<feature type="compositionally biased region" description="Polar residues" evidence="4">
    <location>
        <begin position="493"/>
        <end position="509"/>
    </location>
</feature>
<dbReference type="SUPFAM" id="SSF56112">
    <property type="entry name" value="Protein kinase-like (PK-like)"/>
    <property type="match status" value="1"/>
</dbReference>
<evidence type="ECO:0000259" key="5">
    <source>
        <dbReference type="PROSITE" id="PS50011"/>
    </source>
</evidence>
<dbReference type="InterPro" id="IPR000719">
    <property type="entry name" value="Prot_kinase_dom"/>
</dbReference>
<dbReference type="FunFam" id="1.10.510.10:FF:000571">
    <property type="entry name" value="Maternal embryonic leucine zipper kinase"/>
    <property type="match status" value="1"/>
</dbReference>
<keyword evidence="2 3" id="KW-0067">ATP-binding</keyword>
<evidence type="ECO:0000256" key="4">
    <source>
        <dbReference type="SAM" id="MobiDB-lite"/>
    </source>
</evidence>
<dbReference type="OrthoDB" id="40902at2759"/>
<feature type="region of interest" description="Disordered" evidence="4">
    <location>
        <begin position="490"/>
        <end position="509"/>
    </location>
</feature>
<dbReference type="PROSITE" id="PS00108">
    <property type="entry name" value="PROTEIN_KINASE_ST"/>
    <property type="match status" value="1"/>
</dbReference>
<evidence type="ECO:0000313" key="6">
    <source>
        <dbReference type="EMBL" id="ODV95120.1"/>
    </source>
</evidence>
<dbReference type="Gene3D" id="1.10.510.10">
    <property type="entry name" value="Transferase(Phosphotransferase) domain 1"/>
    <property type="match status" value="1"/>
</dbReference>
<dbReference type="InterPro" id="IPR011009">
    <property type="entry name" value="Kinase-like_dom_sf"/>
</dbReference>
<dbReference type="Pfam" id="PF00069">
    <property type="entry name" value="Pkinase"/>
    <property type="match status" value="1"/>
</dbReference>
<dbReference type="PROSITE" id="PS50011">
    <property type="entry name" value="PROTEIN_KINASE_DOM"/>
    <property type="match status" value="1"/>
</dbReference>
<dbReference type="EMBL" id="KV454014">
    <property type="protein sequence ID" value="ODV95120.1"/>
    <property type="molecule type" value="Genomic_DNA"/>
</dbReference>
<protein>
    <recommendedName>
        <fullName evidence="5">Protein kinase domain-containing protein</fullName>
    </recommendedName>
</protein>
<dbReference type="InterPro" id="IPR008271">
    <property type="entry name" value="Ser/Thr_kinase_AS"/>
</dbReference>
<organism evidence="6 7">
    <name type="scientific">Pachysolen tannophilus NRRL Y-2460</name>
    <dbReference type="NCBI Taxonomy" id="669874"/>
    <lineage>
        <taxon>Eukaryota</taxon>
        <taxon>Fungi</taxon>
        <taxon>Dikarya</taxon>
        <taxon>Ascomycota</taxon>
        <taxon>Saccharomycotina</taxon>
        <taxon>Pichiomycetes</taxon>
        <taxon>Pachysolenaceae</taxon>
        <taxon>Pachysolen</taxon>
    </lineage>
</organism>
<sequence>MSSNVWKDYHYEQGDIWPSVESIRKVNIDERIHFKCKYVVLAETLGSGTYSVVKEGVHKDSGLHYAIKVIKKNLMYGRESLIQNEITILKKISKFNHKNILSLNDFFETDDELYLVTDLATGGDLFDKISSNGSYFEQDAINIIKSLCDAVQFLHHHNIIHRDLKSENLVFKTTSIKSEILITDFGLATFYNKQKDKLNLICGTLSHIAPEILIHKYPIPSSLSKEQIDIYLEEKITGYSYPVDIWSLGVLTYFVLCGYMPFDCETDDETREAIMTGDYYFEPKEYWENISDNAKDFISKCFNLNQNQRITIDELVNHKFLIEKSTSHVDLLQSFKSNYSLHKLGYSPRQSPINTPRNLSPEQSIKNIGDYFKKSNMNPSSSISLNMLNKSLTKLQQKRNNQDIIESPTFAHYATKRNHNHTSHQTYMEKARHAAAEYEARMNGCLSEEPEIANIDNLILKSEHVSAASSVVSIVSNREFNSFLREAPRVDHQTSYSQTKTSGKPQFYI</sequence>
<feature type="binding site" evidence="3">
    <location>
        <position position="72"/>
    </location>
    <ligand>
        <name>ATP</name>
        <dbReference type="ChEBI" id="CHEBI:30616"/>
    </ligand>
</feature>